<dbReference type="EMBL" id="OU963863">
    <property type="protein sequence ID" value="CAH0385030.1"/>
    <property type="molecule type" value="Genomic_DNA"/>
</dbReference>
<keyword evidence="9" id="KW-1185">Reference proteome</keyword>
<dbReference type="GO" id="GO:0005765">
    <property type="term" value="C:lysosomal membrane"/>
    <property type="evidence" value="ECO:0007669"/>
    <property type="project" value="TreeGrafter"/>
</dbReference>
<evidence type="ECO:0000313" key="8">
    <source>
        <dbReference type="EMBL" id="CAH0385030.1"/>
    </source>
</evidence>
<dbReference type="KEGG" id="btab:109035143"/>
<dbReference type="AlphaFoldDB" id="A0A9P0A2M6"/>
<evidence type="ECO:0000256" key="6">
    <source>
        <dbReference type="ARBA" id="ARBA00023136"/>
    </source>
</evidence>
<organism evidence="8 9">
    <name type="scientific">Bemisia tabaci</name>
    <name type="common">Sweetpotato whitefly</name>
    <name type="synonym">Aleurodes tabaci</name>
    <dbReference type="NCBI Taxonomy" id="7038"/>
    <lineage>
        <taxon>Eukaryota</taxon>
        <taxon>Metazoa</taxon>
        <taxon>Ecdysozoa</taxon>
        <taxon>Arthropoda</taxon>
        <taxon>Hexapoda</taxon>
        <taxon>Insecta</taxon>
        <taxon>Pterygota</taxon>
        <taxon>Neoptera</taxon>
        <taxon>Paraneoptera</taxon>
        <taxon>Hemiptera</taxon>
        <taxon>Sternorrhyncha</taxon>
        <taxon>Aleyrodoidea</taxon>
        <taxon>Aleyrodidae</taxon>
        <taxon>Aleyrodinae</taxon>
        <taxon>Bemisia</taxon>
    </lineage>
</organism>
<dbReference type="Pfam" id="PF14802">
    <property type="entry name" value="TMEM192"/>
    <property type="match status" value="1"/>
</dbReference>
<evidence type="ECO:0000256" key="3">
    <source>
        <dbReference type="ARBA" id="ARBA00014635"/>
    </source>
</evidence>
<evidence type="ECO:0000256" key="2">
    <source>
        <dbReference type="ARBA" id="ARBA00006314"/>
    </source>
</evidence>
<evidence type="ECO:0000256" key="4">
    <source>
        <dbReference type="ARBA" id="ARBA00022692"/>
    </source>
</evidence>
<evidence type="ECO:0000313" key="9">
    <source>
        <dbReference type="Proteomes" id="UP001152759"/>
    </source>
</evidence>
<dbReference type="GO" id="GO:0005770">
    <property type="term" value="C:late endosome"/>
    <property type="evidence" value="ECO:0007669"/>
    <property type="project" value="TreeGrafter"/>
</dbReference>
<feature type="transmembrane region" description="Helical" evidence="7">
    <location>
        <begin position="149"/>
        <end position="170"/>
    </location>
</feature>
<accession>A0A9P0A2M6</accession>
<feature type="transmembrane region" description="Helical" evidence="7">
    <location>
        <begin position="112"/>
        <end position="129"/>
    </location>
</feature>
<proteinExistence type="inferred from homology"/>
<dbReference type="PANTHER" id="PTHR31592">
    <property type="entry name" value="TRANSMEMBRANE PROTEIN 192"/>
    <property type="match status" value="1"/>
</dbReference>
<evidence type="ECO:0000256" key="1">
    <source>
        <dbReference type="ARBA" id="ARBA00004141"/>
    </source>
</evidence>
<keyword evidence="5 7" id="KW-1133">Transmembrane helix</keyword>
<keyword evidence="4 7" id="KW-0812">Transmembrane</keyword>
<feature type="transmembrane region" description="Helical" evidence="7">
    <location>
        <begin position="61"/>
        <end position="83"/>
    </location>
</feature>
<reference evidence="8" key="1">
    <citation type="submission" date="2021-12" db="EMBL/GenBank/DDBJ databases">
        <authorList>
            <person name="King R."/>
        </authorList>
    </citation>
    <scope>NUCLEOTIDE SEQUENCE</scope>
</reference>
<dbReference type="InterPro" id="IPR029399">
    <property type="entry name" value="TMEM192"/>
</dbReference>
<comment type="similarity">
    <text evidence="2">Belongs to the TMEM192 family.</text>
</comment>
<keyword evidence="6 7" id="KW-0472">Membrane</keyword>
<sequence length="247" mass="29357">MDLDSANLIEPSLDFGTCQPFEPLNTAWITTLHIFFTIAMEVVSIFLGFEVYNKTLSCDPVLFIILFIHSAYWLVSWMTNFFFKRIHLRTKRDGYFEFFQVADKYASKPHKIISLWNPVYMVFIGIYGVEGISPRPYCDKYFPLSLFNFVFILLTLECVLVIYYLSIYSLKVKDFNRRRPPRDIEYNCSWRLNEHFPTSELGLRERWELVENLLEKQADVIMHFLHSNKKLNQRILELTNQKETNTA</sequence>
<gene>
    <name evidence="8" type="ORF">BEMITA_LOCUS4295</name>
</gene>
<name>A0A9P0A2M6_BEMTA</name>
<comment type="subcellular location">
    <subcellularLocation>
        <location evidence="1">Membrane</location>
        <topology evidence="1">Multi-pass membrane protein</topology>
    </subcellularLocation>
</comment>
<evidence type="ECO:0000256" key="7">
    <source>
        <dbReference type="SAM" id="Phobius"/>
    </source>
</evidence>
<dbReference type="Proteomes" id="UP001152759">
    <property type="component" value="Chromosome 2"/>
</dbReference>
<evidence type="ECO:0000256" key="5">
    <source>
        <dbReference type="ARBA" id="ARBA00022989"/>
    </source>
</evidence>
<feature type="transmembrane region" description="Helical" evidence="7">
    <location>
        <begin position="27"/>
        <end position="49"/>
    </location>
</feature>
<dbReference type="PANTHER" id="PTHR31592:SF1">
    <property type="entry name" value="TRANSMEMBRANE PROTEIN 192"/>
    <property type="match status" value="1"/>
</dbReference>
<protein>
    <recommendedName>
        <fullName evidence="3">Transmembrane protein 192</fullName>
    </recommendedName>
</protein>